<comment type="caution">
    <text evidence="2">The sequence shown here is derived from an EMBL/GenBank/DDBJ whole genome shotgun (WGS) entry which is preliminary data.</text>
</comment>
<evidence type="ECO:0000313" key="2">
    <source>
        <dbReference type="EMBL" id="KAL2613350.1"/>
    </source>
</evidence>
<sequence>MDAEELVSSPSFLIPKQQDAPEEPESFEIPKAPPAKDIPPPCSSFHLSEQLHLGLYTVVIRLERFADQVAFDINSPWAYNELLQQLIRIEAEFDVFHKRFIQIGKRLTNSQMKSLRPPYSPE</sequence>
<organism evidence="2 3">
    <name type="scientific">Riccia fluitans</name>
    <dbReference type="NCBI Taxonomy" id="41844"/>
    <lineage>
        <taxon>Eukaryota</taxon>
        <taxon>Viridiplantae</taxon>
        <taxon>Streptophyta</taxon>
        <taxon>Embryophyta</taxon>
        <taxon>Marchantiophyta</taxon>
        <taxon>Marchantiopsida</taxon>
        <taxon>Marchantiidae</taxon>
        <taxon>Marchantiales</taxon>
        <taxon>Ricciaceae</taxon>
        <taxon>Riccia</taxon>
    </lineage>
</organism>
<protein>
    <submittedName>
        <fullName evidence="2">Uncharacterized protein</fullName>
    </submittedName>
</protein>
<reference evidence="2 3" key="1">
    <citation type="submission" date="2024-09" db="EMBL/GenBank/DDBJ databases">
        <title>Chromosome-scale assembly of Riccia fluitans.</title>
        <authorList>
            <person name="Paukszto L."/>
            <person name="Sawicki J."/>
            <person name="Karawczyk K."/>
            <person name="Piernik-Szablinska J."/>
            <person name="Szczecinska M."/>
            <person name="Mazdziarz M."/>
        </authorList>
    </citation>
    <scope>NUCLEOTIDE SEQUENCE [LARGE SCALE GENOMIC DNA]</scope>
    <source>
        <strain evidence="2">Rf_01</strain>
        <tissue evidence="2">Aerial parts of the thallus</tissue>
    </source>
</reference>
<gene>
    <name evidence="2" type="ORF">R1flu_025042</name>
</gene>
<dbReference type="AlphaFoldDB" id="A0ABD1XWL8"/>
<evidence type="ECO:0000313" key="3">
    <source>
        <dbReference type="Proteomes" id="UP001605036"/>
    </source>
</evidence>
<name>A0ABD1XWL8_9MARC</name>
<dbReference type="EMBL" id="JBHFFA010000007">
    <property type="protein sequence ID" value="KAL2613350.1"/>
    <property type="molecule type" value="Genomic_DNA"/>
</dbReference>
<keyword evidence="3" id="KW-1185">Reference proteome</keyword>
<accession>A0ABD1XWL8</accession>
<proteinExistence type="predicted"/>
<feature type="region of interest" description="Disordered" evidence="1">
    <location>
        <begin position="1"/>
        <end position="41"/>
    </location>
</feature>
<dbReference type="Proteomes" id="UP001605036">
    <property type="component" value="Unassembled WGS sequence"/>
</dbReference>
<feature type="compositionally biased region" description="Pro residues" evidence="1">
    <location>
        <begin position="31"/>
        <end position="41"/>
    </location>
</feature>
<evidence type="ECO:0000256" key="1">
    <source>
        <dbReference type="SAM" id="MobiDB-lite"/>
    </source>
</evidence>